<dbReference type="Pfam" id="PF13482">
    <property type="entry name" value="RNase_H_2"/>
    <property type="match status" value="1"/>
</dbReference>
<gene>
    <name evidence="2" type="ORF">EHS11_06395</name>
</gene>
<accession>A0A4R9LUB7</accession>
<dbReference type="GO" id="GO:0003676">
    <property type="term" value="F:nucleic acid binding"/>
    <property type="evidence" value="ECO:0007669"/>
    <property type="project" value="InterPro"/>
</dbReference>
<dbReference type="SUPFAM" id="SSF53098">
    <property type="entry name" value="Ribonuclease H-like"/>
    <property type="match status" value="1"/>
</dbReference>
<dbReference type="PANTHER" id="PTHR38462:SF1">
    <property type="entry name" value="YPRB RIBONUCLEASE H-LIKE DOMAIN-CONTAINING PROTEIN"/>
    <property type="match status" value="1"/>
</dbReference>
<keyword evidence="2" id="KW-0540">Nuclease</keyword>
<dbReference type="GO" id="GO:0004527">
    <property type="term" value="F:exonuclease activity"/>
    <property type="evidence" value="ECO:0007669"/>
    <property type="project" value="UniProtKB-KW"/>
</dbReference>
<evidence type="ECO:0000259" key="1">
    <source>
        <dbReference type="Pfam" id="PF13482"/>
    </source>
</evidence>
<dbReference type="Proteomes" id="UP000298264">
    <property type="component" value="Unassembled WGS sequence"/>
</dbReference>
<keyword evidence="2" id="KW-0269">Exonuclease</keyword>
<dbReference type="OrthoDB" id="9790530at2"/>
<dbReference type="InterPro" id="IPR036397">
    <property type="entry name" value="RNaseH_sf"/>
</dbReference>
<dbReference type="InterPro" id="IPR038720">
    <property type="entry name" value="YprB_RNase_H-like_dom"/>
</dbReference>
<dbReference type="AlphaFoldDB" id="A0A4R9LUB7"/>
<keyword evidence="2" id="KW-0378">Hydrolase</keyword>
<keyword evidence="3" id="KW-1185">Reference proteome</keyword>
<evidence type="ECO:0000313" key="3">
    <source>
        <dbReference type="Proteomes" id="UP000298264"/>
    </source>
</evidence>
<evidence type="ECO:0000313" key="2">
    <source>
        <dbReference type="EMBL" id="TGN11717.1"/>
    </source>
</evidence>
<name>A0A4R9LUB7_9LEPT</name>
<protein>
    <submittedName>
        <fullName evidence="2">Exonuclease</fullName>
    </submittedName>
</protein>
<organism evidence="2 3">
    <name type="scientific">Leptospira ilyithenensis</name>
    <dbReference type="NCBI Taxonomy" id="2484901"/>
    <lineage>
        <taxon>Bacteria</taxon>
        <taxon>Pseudomonadati</taxon>
        <taxon>Spirochaetota</taxon>
        <taxon>Spirochaetia</taxon>
        <taxon>Leptospirales</taxon>
        <taxon>Leptospiraceae</taxon>
        <taxon>Leptospira</taxon>
    </lineage>
</organism>
<proteinExistence type="predicted"/>
<dbReference type="EMBL" id="RQHV01000038">
    <property type="protein sequence ID" value="TGN11717.1"/>
    <property type="molecule type" value="Genomic_DNA"/>
</dbReference>
<comment type="caution">
    <text evidence="2">The sequence shown here is derived from an EMBL/GenBank/DDBJ whole genome shotgun (WGS) entry which is preliminary data.</text>
</comment>
<dbReference type="Gene3D" id="3.30.420.10">
    <property type="entry name" value="Ribonuclease H-like superfamily/Ribonuclease H"/>
    <property type="match status" value="1"/>
</dbReference>
<sequence>MIRSCFEIISGIGPVLQSRLWENGILDWDDLFSLSVENWEKIQFLPSISFLHEEAGFLNSKWKEKDFSYFVSKLPNKELWRLWEDFSHKFCYLDIETTGIDESSFVTVASFYLNGEMFTFERGKNLEFMLDDLSGDLILVTYNGKRFDIPFLEKEFNQKIPNVHLDMMNVLHDMGIKGGLKKSEIQLGLVRPEEIQSVDGKMAPLLWKDYVEYDDLEKLNLLIAYNREDTKNLEAILREVVSRKKKSFDNFYL</sequence>
<dbReference type="RefSeq" id="WP_135763564.1">
    <property type="nucleotide sequence ID" value="NZ_RQHV01000038.1"/>
</dbReference>
<dbReference type="PANTHER" id="PTHR38462">
    <property type="entry name" value="EXONUCLEASE-LIKE PROTEIN"/>
    <property type="match status" value="1"/>
</dbReference>
<dbReference type="InterPro" id="IPR012337">
    <property type="entry name" value="RNaseH-like_sf"/>
</dbReference>
<reference evidence="2" key="1">
    <citation type="journal article" date="2019" name="PLoS Negl. Trop. Dis.">
        <title>Revisiting the worldwide diversity of Leptospira species in the environment.</title>
        <authorList>
            <person name="Vincent A.T."/>
            <person name="Schiettekatte O."/>
            <person name="Bourhy P."/>
            <person name="Veyrier F.J."/>
            <person name="Picardeau M."/>
        </authorList>
    </citation>
    <scope>NUCLEOTIDE SEQUENCE [LARGE SCALE GENOMIC DNA]</scope>
    <source>
        <strain evidence="2">201400974</strain>
    </source>
</reference>
<feature type="domain" description="YprB ribonuclease H-like" evidence="1">
    <location>
        <begin position="91"/>
        <end position="238"/>
    </location>
</feature>